<evidence type="ECO:0000256" key="2">
    <source>
        <dbReference type="ARBA" id="ARBA00022898"/>
    </source>
</evidence>
<keyword evidence="3 4" id="KW-0413">Isomerase</keyword>
<dbReference type="InterPro" id="IPR001608">
    <property type="entry name" value="Ala_racemase_N"/>
</dbReference>
<feature type="modified residue" description="N6-(pyridoxal phosphate)lysine" evidence="4 5">
    <location>
        <position position="58"/>
    </location>
</feature>
<dbReference type="GO" id="GO:0005829">
    <property type="term" value="C:cytosol"/>
    <property type="evidence" value="ECO:0007669"/>
    <property type="project" value="TreeGrafter"/>
</dbReference>
<dbReference type="InterPro" id="IPR011079">
    <property type="entry name" value="Ala_racemase_C"/>
</dbReference>
<feature type="domain" description="Alanine racemase C-terminal" evidence="8">
    <location>
        <begin position="272"/>
        <end position="427"/>
    </location>
</feature>
<dbReference type="SMART" id="SM01005">
    <property type="entry name" value="Ala_racemase_C"/>
    <property type="match status" value="1"/>
</dbReference>
<dbReference type="InterPro" id="IPR009006">
    <property type="entry name" value="Ala_racemase/Decarboxylase_C"/>
</dbReference>
<dbReference type="FunFam" id="3.20.20.10:FF:000002">
    <property type="entry name" value="Alanine racemase"/>
    <property type="match status" value="1"/>
</dbReference>
<evidence type="ECO:0000256" key="5">
    <source>
        <dbReference type="PIRSR" id="PIRSR600821-50"/>
    </source>
</evidence>
<feature type="binding site" evidence="4 6">
    <location>
        <position position="363"/>
    </location>
    <ligand>
        <name>substrate</name>
    </ligand>
</feature>
<feature type="region of interest" description="Disordered" evidence="7">
    <location>
        <begin position="447"/>
        <end position="466"/>
    </location>
</feature>
<dbReference type="Gene3D" id="2.40.37.10">
    <property type="entry name" value="Lyase, Ornithine Decarboxylase, Chain A, domain 1"/>
    <property type="match status" value="1"/>
</dbReference>
<dbReference type="Gene3D" id="3.20.20.10">
    <property type="entry name" value="Alanine racemase"/>
    <property type="match status" value="1"/>
</dbReference>
<dbReference type="PANTHER" id="PTHR30511">
    <property type="entry name" value="ALANINE RACEMASE"/>
    <property type="match status" value="1"/>
</dbReference>
<proteinExistence type="inferred from homology"/>
<reference evidence="9 10" key="1">
    <citation type="submission" date="2019-01" db="EMBL/GenBank/DDBJ databases">
        <title>Genome sequencing of strain 2JSPR-7.</title>
        <authorList>
            <person name="Heo J."/>
            <person name="Kim S.-J."/>
            <person name="Kim J.-S."/>
            <person name="Hong S.-B."/>
            <person name="Kwon S.-W."/>
        </authorList>
    </citation>
    <scope>NUCLEOTIDE SEQUENCE [LARGE SCALE GENOMIC DNA]</scope>
    <source>
        <strain evidence="9 10">2JSPR-7</strain>
    </source>
</reference>
<accession>A0A4P6EPU6</accession>
<evidence type="ECO:0000256" key="7">
    <source>
        <dbReference type="SAM" id="MobiDB-lite"/>
    </source>
</evidence>
<comment type="pathway">
    <text evidence="4">Amino-acid biosynthesis; D-alanine biosynthesis; D-alanine from L-alanine: step 1/1.</text>
</comment>
<keyword evidence="2 4" id="KW-0663">Pyridoxal phosphate</keyword>
<dbReference type="UniPathway" id="UPA00042">
    <property type="reaction ID" value="UER00497"/>
</dbReference>
<dbReference type="PRINTS" id="PR00992">
    <property type="entry name" value="ALARACEMASE"/>
</dbReference>
<evidence type="ECO:0000256" key="3">
    <source>
        <dbReference type="ARBA" id="ARBA00023235"/>
    </source>
</evidence>
<evidence type="ECO:0000313" key="9">
    <source>
        <dbReference type="EMBL" id="QAY64475.1"/>
    </source>
</evidence>
<comment type="catalytic activity">
    <reaction evidence="4">
        <text>L-alanine = D-alanine</text>
        <dbReference type="Rhea" id="RHEA:20249"/>
        <dbReference type="ChEBI" id="CHEBI:57416"/>
        <dbReference type="ChEBI" id="CHEBI:57972"/>
        <dbReference type="EC" id="5.1.1.1"/>
    </reaction>
</comment>
<evidence type="ECO:0000313" key="10">
    <source>
        <dbReference type="Proteomes" id="UP000291758"/>
    </source>
</evidence>
<comment type="similarity">
    <text evidence="4">Belongs to the alanine racemase family.</text>
</comment>
<dbReference type="GO" id="GO:0008784">
    <property type="term" value="F:alanine racemase activity"/>
    <property type="evidence" value="ECO:0007669"/>
    <property type="project" value="UniProtKB-UniRule"/>
</dbReference>
<dbReference type="PROSITE" id="PS00395">
    <property type="entry name" value="ALANINE_RACEMASE"/>
    <property type="match status" value="1"/>
</dbReference>
<dbReference type="NCBIfam" id="TIGR00492">
    <property type="entry name" value="alr"/>
    <property type="match status" value="1"/>
</dbReference>
<evidence type="ECO:0000256" key="1">
    <source>
        <dbReference type="ARBA" id="ARBA00001933"/>
    </source>
</evidence>
<dbReference type="AlphaFoldDB" id="A0A4P6EPU6"/>
<name>A0A4P6EPU6_9MICO</name>
<feature type="active site" description="Proton acceptor; specific for D-alanine" evidence="4">
    <location>
        <position position="58"/>
    </location>
</feature>
<dbReference type="GO" id="GO:0009252">
    <property type="term" value="P:peptidoglycan biosynthetic process"/>
    <property type="evidence" value="ECO:0007669"/>
    <property type="project" value="TreeGrafter"/>
</dbReference>
<dbReference type="CDD" id="cd00430">
    <property type="entry name" value="PLPDE_III_AR"/>
    <property type="match status" value="1"/>
</dbReference>
<dbReference type="Pfam" id="PF01168">
    <property type="entry name" value="Ala_racemase_N"/>
    <property type="match status" value="1"/>
</dbReference>
<evidence type="ECO:0000256" key="6">
    <source>
        <dbReference type="PIRSR" id="PIRSR600821-52"/>
    </source>
</evidence>
<dbReference type="Proteomes" id="UP000291758">
    <property type="component" value="Chromosome"/>
</dbReference>
<gene>
    <name evidence="9" type="primary">alr</name>
    <name evidence="9" type="ORF">ET495_16055</name>
</gene>
<dbReference type="SUPFAM" id="SSF51419">
    <property type="entry name" value="PLP-binding barrel"/>
    <property type="match status" value="1"/>
</dbReference>
<dbReference type="PANTHER" id="PTHR30511:SF0">
    <property type="entry name" value="ALANINE RACEMASE, CATABOLIC-RELATED"/>
    <property type="match status" value="1"/>
</dbReference>
<protein>
    <recommendedName>
        <fullName evidence="4">Alanine racemase</fullName>
        <ecNumber evidence="4">5.1.1.1</ecNumber>
    </recommendedName>
</protein>
<feature type="compositionally biased region" description="Low complexity" evidence="7">
    <location>
        <begin position="1"/>
        <end position="10"/>
    </location>
</feature>
<evidence type="ECO:0000256" key="4">
    <source>
        <dbReference type="HAMAP-Rule" id="MF_01201"/>
    </source>
</evidence>
<dbReference type="GO" id="GO:0030632">
    <property type="term" value="P:D-alanine biosynthetic process"/>
    <property type="evidence" value="ECO:0007669"/>
    <property type="project" value="UniProtKB-UniRule"/>
</dbReference>
<evidence type="ECO:0000259" key="8">
    <source>
        <dbReference type="SMART" id="SM01005"/>
    </source>
</evidence>
<keyword evidence="10" id="KW-1185">Reference proteome</keyword>
<dbReference type="InterPro" id="IPR020622">
    <property type="entry name" value="Ala_racemase_pyridoxalP-BS"/>
</dbReference>
<feature type="region of interest" description="Disordered" evidence="7">
    <location>
        <begin position="1"/>
        <end position="24"/>
    </location>
</feature>
<sequence length="466" mass="46654">MTPLPDQATPAPTPAPSPSDGWTGSFPARAVVDLEAVRDNVRALRDHAPTAALMAVVKADAYGHGLVPSAWAALAGGATWLGVAQAAEALALRAAGIGPGDARILTWLQAPGVDFGALLAADVDVSVAAPWALDGVAAAARATGRPARVHLKIDTGLGRNGIMPADLPGAVARAAALQAEGVVRVVGVWTHLAYADEPGHPTIAAQRVVLDDAVRTVEAAGIEVEVRHAANSAATLTAPALHYDLVRPGLAVYGLSPVPQVAPPSSFGLRPAMTLQARLATVKDVPAGQGVSYAHLYTTAQATRLGVVPLGYADGIPRHASGGSAGPGGPVYVGGPETAGLGSPADPDADGGRVLRVAGRVCMDQVVLDLGPYAAERAGDVVTLFGSTDGLAHSAAVPSAQDWAAAAGTISYEIVTRLGARVPRVYVGHVPGVPGRTAATVTGVPVAPPAAPATADAGTAESGSWT</sequence>
<dbReference type="Pfam" id="PF00842">
    <property type="entry name" value="Ala_racemase_C"/>
    <property type="match status" value="1"/>
</dbReference>
<dbReference type="SUPFAM" id="SSF50621">
    <property type="entry name" value="Alanine racemase C-terminal domain-like"/>
    <property type="match status" value="1"/>
</dbReference>
<dbReference type="EC" id="5.1.1.1" evidence="4"/>
<dbReference type="HAMAP" id="MF_01201">
    <property type="entry name" value="Ala_racemase"/>
    <property type="match status" value="1"/>
</dbReference>
<feature type="binding site" evidence="4 6">
    <location>
        <position position="159"/>
    </location>
    <ligand>
        <name>substrate</name>
    </ligand>
</feature>
<comment type="function">
    <text evidence="4">Catalyzes the interconversion of L-alanine and D-alanine. May also act on other amino acids.</text>
</comment>
<dbReference type="InterPro" id="IPR000821">
    <property type="entry name" value="Ala_racemase"/>
</dbReference>
<dbReference type="OrthoDB" id="9813814at2"/>
<organism evidence="9 10">
    <name type="scientific">Xylanimonas allomyrinae</name>
    <dbReference type="NCBI Taxonomy" id="2509459"/>
    <lineage>
        <taxon>Bacteria</taxon>
        <taxon>Bacillati</taxon>
        <taxon>Actinomycetota</taxon>
        <taxon>Actinomycetes</taxon>
        <taxon>Micrococcales</taxon>
        <taxon>Promicromonosporaceae</taxon>
        <taxon>Xylanimonas</taxon>
    </lineage>
</organism>
<dbReference type="KEGG" id="xyl:ET495_16055"/>
<comment type="cofactor">
    <cofactor evidence="1 4 5">
        <name>pyridoxal 5'-phosphate</name>
        <dbReference type="ChEBI" id="CHEBI:597326"/>
    </cofactor>
</comment>
<dbReference type="InterPro" id="IPR029066">
    <property type="entry name" value="PLP-binding_barrel"/>
</dbReference>
<feature type="active site" description="Proton acceptor; specific for L-alanine" evidence="4">
    <location>
        <position position="293"/>
    </location>
</feature>
<dbReference type="GO" id="GO:0030170">
    <property type="term" value="F:pyridoxal phosphate binding"/>
    <property type="evidence" value="ECO:0007669"/>
    <property type="project" value="UniProtKB-UniRule"/>
</dbReference>
<dbReference type="EMBL" id="CP035495">
    <property type="protein sequence ID" value="QAY64475.1"/>
    <property type="molecule type" value="Genomic_DNA"/>
</dbReference>